<dbReference type="GO" id="GO:0005829">
    <property type="term" value="C:cytosol"/>
    <property type="evidence" value="ECO:0007669"/>
    <property type="project" value="TreeGrafter"/>
</dbReference>
<dbReference type="PANTHER" id="PTHR24567:SF74">
    <property type="entry name" value="HTH-TYPE TRANSCRIPTIONAL REGULATOR ARCR"/>
    <property type="match status" value="1"/>
</dbReference>
<dbReference type="GO" id="GO:0003677">
    <property type="term" value="F:DNA binding"/>
    <property type="evidence" value="ECO:0007669"/>
    <property type="project" value="UniProtKB-KW"/>
</dbReference>
<keyword evidence="3" id="KW-0804">Transcription</keyword>
<keyword evidence="2" id="KW-0238">DNA-binding</keyword>
<proteinExistence type="predicted"/>
<dbReference type="Proteomes" id="UP000186110">
    <property type="component" value="Chromosome"/>
</dbReference>
<dbReference type="InterPro" id="IPR000595">
    <property type="entry name" value="cNMP-bd_dom"/>
</dbReference>
<accession>A0A1P8K723</accession>
<gene>
    <name evidence="5" type="ORF">RS694_03995</name>
</gene>
<feature type="domain" description="HTH crp-type" evidence="4">
    <location>
        <begin position="146"/>
        <end position="212"/>
    </location>
</feature>
<evidence type="ECO:0000256" key="3">
    <source>
        <dbReference type="ARBA" id="ARBA00023163"/>
    </source>
</evidence>
<dbReference type="InterPro" id="IPR012318">
    <property type="entry name" value="HTH_CRP"/>
</dbReference>
<dbReference type="AlphaFoldDB" id="A0A1P8K723"/>
<dbReference type="EMBL" id="CP019239">
    <property type="protein sequence ID" value="APW41789.1"/>
    <property type="molecule type" value="Genomic_DNA"/>
</dbReference>
<dbReference type="Gene3D" id="2.60.120.10">
    <property type="entry name" value="Jelly Rolls"/>
    <property type="match status" value="1"/>
</dbReference>
<evidence type="ECO:0000256" key="1">
    <source>
        <dbReference type="ARBA" id="ARBA00023015"/>
    </source>
</evidence>
<dbReference type="STRING" id="1484693.RS694_03995"/>
<keyword evidence="6" id="KW-1185">Reference proteome</keyword>
<dbReference type="InterPro" id="IPR036390">
    <property type="entry name" value="WH_DNA-bd_sf"/>
</dbReference>
<dbReference type="eggNOG" id="COG0664">
    <property type="taxonomic scope" value="Bacteria"/>
</dbReference>
<evidence type="ECO:0000313" key="6">
    <source>
        <dbReference type="Proteomes" id="UP000186110"/>
    </source>
</evidence>
<dbReference type="GO" id="GO:0003700">
    <property type="term" value="F:DNA-binding transcription factor activity"/>
    <property type="evidence" value="ECO:0007669"/>
    <property type="project" value="TreeGrafter"/>
</dbReference>
<organism evidence="5 6">
    <name type="scientific">Rhodoferax saidenbachensis</name>
    <dbReference type="NCBI Taxonomy" id="1484693"/>
    <lineage>
        <taxon>Bacteria</taxon>
        <taxon>Pseudomonadati</taxon>
        <taxon>Pseudomonadota</taxon>
        <taxon>Betaproteobacteria</taxon>
        <taxon>Burkholderiales</taxon>
        <taxon>Comamonadaceae</taxon>
        <taxon>Rhodoferax</taxon>
    </lineage>
</organism>
<protein>
    <submittedName>
        <fullName evidence="5">Crp/Fnr family transcriptional regulator</fullName>
    </submittedName>
</protein>
<dbReference type="Pfam" id="PF13545">
    <property type="entry name" value="HTH_Crp_2"/>
    <property type="match status" value="1"/>
</dbReference>
<dbReference type="InterPro" id="IPR014710">
    <property type="entry name" value="RmlC-like_jellyroll"/>
</dbReference>
<sequence length="241" mass="26663">MSALHSPEHNYLLAALLPADLASFSADLELVPLPLGQMLYEPGTQLRHAYFPTTSIVSLHYVTESGASAETAGVGNEGVLGVSLYMGGDTTSSSAVVQTAGHAYRLERSLLLREFNRAGALQQLLLRYTQALMTQMAQSAVCNRHHSVEQQLCRWLLLTMDRVPLRELVMTQELVASMLGVRRESVTEAAGKLQDLGYIRYRRGHIGVLDRKGLETHACECYGVVKKELSRLLSDVRHRQT</sequence>
<name>A0A1P8K723_9BURK</name>
<dbReference type="RefSeq" id="WP_029707055.1">
    <property type="nucleotide sequence ID" value="NZ_CP019239.1"/>
</dbReference>
<dbReference type="KEGG" id="rsb:RS694_03995"/>
<dbReference type="Gene3D" id="1.10.10.10">
    <property type="entry name" value="Winged helix-like DNA-binding domain superfamily/Winged helix DNA-binding domain"/>
    <property type="match status" value="1"/>
</dbReference>
<evidence type="ECO:0000259" key="4">
    <source>
        <dbReference type="PROSITE" id="PS51063"/>
    </source>
</evidence>
<dbReference type="PANTHER" id="PTHR24567">
    <property type="entry name" value="CRP FAMILY TRANSCRIPTIONAL REGULATORY PROTEIN"/>
    <property type="match status" value="1"/>
</dbReference>
<dbReference type="SUPFAM" id="SSF51206">
    <property type="entry name" value="cAMP-binding domain-like"/>
    <property type="match status" value="1"/>
</dbReference>
<dbReference type="Pfam" id="PF00027">
    <property type="entry name" value="cNMP_binding"/>
    <property type="match status" value="1"/>
</dbReference>
<dbReference type="PROSITE" id="PS51063">
    <property type="entry name" value="HTH_CRP_2"/>
    <property type="match status" value="1"/>
</dbReference>
<dbReference type="InterPro" id="IPR036388">
    <property type="entry name" value="WH-like_DNA-bd_sf"/>
</dbReference>
<dbReference type="SUPFAM" id="SSF46785">
    <property type="entry name" value="Winged helix' DNA-binding domain"/>
    <property type="match status" value="1"/>
</dbReference>
<dbReference type="InterPro" id="IPR050397">
    <property type="entry name" value="Env_Response_Regulators"/>
</dbReference>
<dbReference type="InterPro" id="IPR018490">
    <property type="entry name" value="cNMP-bd_dom_sf"/>
</dbReference>
<dbReference type="SMART" id="SM00100">
    <property type="entry name" value="cNMP"/>
    <property type="match status" value="1"/>
</dbReference>
<dbReference type="SMART" id="SM00419">
    <property type="entry name" value="HTH_CRP"/>
    <property type="match status" value="1"/>
</dbReference>
<reference evidence="5 6" key="1">
    <citation type="submission" date="2017-01" db="EMBL/GenBank/DDBJ databases">
        <authorList>
            <person name="Mah S.A."/>
            <person name="Swanson W.J."/>
            <person name="Moy G.W."/>
            <person name="Vacquier V.D."/>
        </authorList>
    </citation>
    <scope>NUCLEOTIDE SEQUENCE [LARGE SCALE GENOMIC DNA]</scope>
    <source>
        <strain evidence="5 6">DSM 22694</strain>
    </source>
</reference>
<evidence type="ECO:0000256" key="2">
    <source>
        <dbReference type="ARBA" id="ARBA00023125"/>
    </source>
</evidence>
<keyword evidence="1" id="KW-0805">Transcription regulation</keyword>
<evidence type="ECO:0000313" key="5">
    <source>
        <dbReference type="EMBL" id="APW41789.1"/>
    </source>
</evidence>